<reference evidence="2" key="2">
    <citation type="journal article" date="2023" name="IMA Fungus">
        <title>Comparative genomic study of the Penicillium genus elucidates a diverse pangenome and 15 lateral gene transfer events.</title>
        <authorList>
            <person name="Petersen C."/>
            <person name="Sorensen T."/>
            <person name="Nielsen M.R."/>
            <person name="Sondergaard T.E."/>
            <person name="Sorensen J.L."/>
            <person name="Fitzpatrick D.A."/>
            <person name="Frisvad J.C."/>
            <person name="Nielsen K.L."/>
        </authorList>
    </citation>
    <scope>NUCLEOTIDE SEQUENCE</scope>
    <source>
        <strain evidence="2">IBT 30069</strain>
    </source>
</reference>
<keyword evidence="3" id="KW-1185">Reference proteome</keyword>
<name>A0A9W9KNY3_9EURO</name>
<evidence type="ECO:0000256" key="1">
    <source>
        <dbReference type="SAM" id="MobiDB-lite"/>
    </source>
</evidence>
<proteinExistence type="predicted"/>
<dbReference type="AlphaFoldDB" id="A0A9W9KNY3"/>
<dbReference type="Proteomes" id="UP001149165">
    <property type="component" value="Unassembled WGS sequence"/>
</dbReference>
<evidence type="ECO:0000313" key="3">
    <source>
        <dbReference type="Proteomes" id="UP001149165"/>
    </source>
</evidence>
<organism evidence="2 3">
    <name type="scientific">Penicillium angulare</name>
    <dbReference type="NCBI Taxonomy" id="116970"/>
    <lineage>
        <taxon>Eukaryota</taxon>
        <taxon>Fungi</taxon>
        <taxon>Dikarya</taxon>
        <taxon>Ascomycota</taxon>
        <taxon>Pezizomycotina</taxon>
        <taxon>Eurotiomycetes</taxon>
        <taxon>Eurotiomycetidae</taxon>
        <taxon>Eurotiales</taxon>
        <taxon>Aspergillaceae</taxon>
        <taxon>Penicillium</taxon>
    </lineage>
</organism>
<sequence>MPDNDTSKSSGTNSQGNQSFAGDSGPSASNSSSTGYARLTGTPYSYINPVGGTVRSSEIAGFNKFTPPSYGPSGSSGSNGSNGSNSQK</sequence>
<comment type="caution">
    <text evidence="2">The sequence shown here is derived from an EMBL/GenBank/DDBJ whole genome shotgun (WGS) entry which is preliminary data.</text>
</comment>
<feature type="compositionally biased region" description="Low complexity" evidence="1">
    <location>
        <begin position="21"/>
        <end position="37"/>
    </location>
</feature>
<evidence type="ECO:0000313" key="2">
    <source>
        <dbReference type="EMBL" id="KAJ5113040.1"/>
    </source>
</evidence>
<gene>
    <name evidence="2" type="ORF">N7456_001574</name>
</gene>
<accession>A0A9W9KNY3</accession>
<dbReference type="EMBL" id="JAPQKH010000002">
    <property type="protein sequence ID" value="KAJ5113040.1"/>
    <property type="molecule type" value="Genomic_DNA"/>
</dbReference>
<feature type="compositionally biased region" description="Polar residues" evidence="1">
    <location>
        <begin position="7"/>
        <end position="20"/>
    </location>
</feature>
<protein>
    <submittedName>
        <fullName evidence="2">Uncharacterized protein</fullName>
    </submittedName>
</protein>
<feature type="compositionally biased region" description="Low complexity" evidence="1">
    <location>
        <begin position="67"/>
        <end position="88"/>
    </location>
</feature>
<feature type="region of interest" description="Disordered" evidence="1">
    <location>
        <begin position="1"/>
        <end position="88"/>
    </location>
</feature>
<reference evidence="2" key="1">
    <citation type="submission" date="2022-11" db="EMBL/GenBank/DDBJ databases">
        <authorList>
            <person name="Petersen C."/>
        </authorList>
    </citation>
    <scope>NUCLEOTIDE SEQUENCE</scope>
    <source>
        <strain evidence="2">IBT 30069</strain>
    </source>
</reference>